<dbReference type="CDD" id="cd07431">
    <property type="entry name" value="PHP_PolIIIA"/>
    <property type="match status" value="1"/>
</dbReference>
<dbReference type="InterPro" id="IPR016195">
    <property type="entry name" value="Pol/histidinol_Pase-like"/>
</dbReference>
<evidence type="ECO:0000313" key="9">
    <source>
        <dbReference type="Proteomes" id="UP001344817"/>
    </source>
</evidence>
<dbReference type="Gene3D" id="3.20.20.140">
    <property type="entry name" value="Metal-dependent hydrolases"/>
    <property type="match status" value="1"/>
</dbReference>
<comment type="catalytic activity">
    <reaction evidence="6">
        <text>DNA(n) + a 2'-deoxyribonucleoside 5'-triphosphate = DNA(n+1) + diphosphate</text>
        <dbReference type="Rhea" id="RHEA:22508"/>
        <dbReference type="Rhea" id="RHEA-COMP:17339"/>
        <dbReference type="Rhea" id="RHEA-COMP:17340"/>
        <dbReference type="ChEBI" id="CHEBI:33019"/>
        <dbReference type="ChEBI" id="CHEBI:61560"/>
        <dbReference type="ChEBI" id="CHEBI:173112"/>
        <dbReference type="EC" id="2.7.7.7"/>
    </reaction>
</comment>
<evidence type="ECO:0000256" key="4">
    <source>
        <dbReference type="ARBA" id="ARBA00022705"/>
    </source>
</evidence>
<dbReference type="InterPro" id="IPR029460">
    <property type="entry name" value="DNAPol_HHH"/>
</dbReference>
<keyword evidence="9" id="KW-1185">Reference proteome</keyword>
<sequence length="988" mass="114915">MKYTYLHTNSEYSFLNSMIRMQEWFDLAHKNNIKTLVLTDRDNMFGMGKFLDLANKYNIKAIIGMDVLVDQKARVIVLAKNKKGYILLNNIAYLISKNSYVDSHLLDNEDLIVIDHYNLGFEAQNIEVPVIQNFYFNSKINPYNLKNVVYAPTKQFLFSAQKDILSKLISWKNPESNSVFQSGDYFDENDFYGVDASVLENINTLVDSINIQYKDPYLKLAALNNDYDSNPDFILQEWVYERIKLKRDLFSDEEFAQVYDRVDYELDVIRKMKFSNYFLVIADIIDFANKNDISVGPGRGSASGSLVCFLLGITKINPLRFDLLFERFLNPDRITMPDIDIDIQDDRRDEIANYIANKYNNENVCYISTFQSIGAKMAIRDMGRILNIPLRDVDAISKSIEINETLEQANQKNKVYQKLILKFPELHEYASQIEGLPRQEGIHPAGIIICDQKITNVAPVSYNQTLLNQIQLPLEYLESFGLLKIDFLGLKTLTIIKNIERNLKDDFIFENLYKKDQNILNDFRTLMFLNDNNSEGIFQLESEGMQRTINKVKIDHFDDLYAIISLFRPGPMQYIDLYSQIKSGKKLIKKIWPQYDEIVKNTNGIIVYQEQIMLIAQKLANMSYAQADLLRRAISKKDADLMHKYKQTFFSNGIKNNIPENVLEEVYSNIEKFADYGFNKSHAVAYAFLTFKMAYYKARFPLAFFKALITNAQGAHATINKYVNEAKKQNISVFSPEINKSSLEAKIVNDSIYLSFKTIKGIGEAVVNKIIKERISNGIFSDLYSTYLRLRSCGIGDKALQSLAYANVFRNFSNIESVIYVFIEASQIYELYKKLIDKIDDDYEKFNFINRIANEHDFKNKNTKLKEVNLEFEQKCEMEYLGNLYNTFATKNFEVSQKRLVNVVNENMYVVAEVVNFKNLKNKQMVYLNLMDSSLVIDSFMSLNDYEMSVPVQNKKIYRFLIKKTKQGLYWVSQIKELNNEENVIDRW</sequence>
<dbReference type="Proteomes" id="UP001344817">
    <property type="component" value="Unassembled WGS sequence"/>
</dbReference>
<dbReference type="InterPro" id="IPR011708">
    <property type="entry name" value="DNA_pol3_alpha_NTPase_dom"/>
</dbReference>
<accession>A0ABU7MKI3</accession>
<dbReference type="Pfam" id="PF02811">
    <property type="entry name" value="PHP"/>
    <property type="match status" value="1"/>
</dbReference>
<dbReference type="SUPFAM" id="SSF89550">
    <property type="entry name" value="PHP domain-like"/>
    <property type="match status" value="1"/>
</dbReference>
<keyword evidence="2 8" id="KW-0808">Transferase</keyword>
<evidence type="ECO:0000313" key="8">
    <source>
        <dbReference type="EMBL" id="MEE3928032.1"/>
    </source>
</evidence>
<dbReference type="InterPro" id="IPR004805">
    <property type="entry name" value="DnaE2/DnaE/PolC"/>
</dbReference>
<feature type="domain" description="Polymerase/histidinol phosphatase N-terminal" evidence="7">
    <location>
        <begin position="4"/>
        <end position="71"/>
    </location>
</feature>
<proteinExistence type="predicted"/>
<gene>
    <name evidence="8" type="primary">dnaE</name>
    <name evidence="8" type="ORF">V2E24_00370</name>
</gene>
<dbReference type="Pfam" id="PF07733">
    <property type="entry name" value="DNA_pol3_alpha"/>
    <property type="match status" value="1"/>
</dbReference>
<dbReference type="GO" id="GO:0003887">
    <property type="term" value="F:DNA-directed DNA polymerase activity"/>
    <property type="evidence" value="ECO:0007669"/>
    <property type="project" value="UniProtKB-EC"/>
</dbReference>
<dbReference type="PANTHER" id="PTHR32294:SF0">
    <property type="entry name" value="DNA POLYMERASE III SUBUNIT ALPHA"/>
    <property type="match status" value="1"/>
</dbReference>
<evidence type="ECO:0000256" key="3">
    <source>
        <dbReference type="ARBA" id="ARBA00022695"/>
    </source>
</evidence>
<dbReference type="Gene3D" id="1.10.150.870">
    <property type="match status" value="1"/>
</dbReference>
<dbReference type="NCBIfam" id="TIGR00594">
    <property type="entry name" value="polc"/>
    <property type="match status" value="1"/>
</dbReference>
<evidence type="ECO:0000256" key="6">
    <source>
        <dbReference type="ARBA" id="ARBA00049244"/>
    </source>
</evidence>
<dbReference type="PANTHER" id="PTHR32294">
    <property type="entry name" value="DNA POLYMERASE III SUBUNIT ALPHA"/>
    <property type="match status" value="1"/>
</dbReference>
<name>A0ABU7MKI3_9BACT</name>
<comment type="caution">
    <text evidence="8">The sequence shown here is derived from an EMBL/GenBank/DDBJ whole genome shotgun (WGS) entry which is preliminary data.</text>
</comment>
<dbReference type="Pfam" id="PF17657">
    <property type="entry name" value="DNA_pol3_finger"/>
    <property type="match status" value="1"/>
</dbReference>
<organism evidence="8 9">
    <name type="scientific">Mycoplasmopsis ciconiae</name>
    <dbReference type="NCBI Taxonomy" id="561067"/>
    <lineage>
        <taxon>Bacteria</taxon>
        <taxon>Bacillati</taxon>
        <taxon>Mycoplasmatota</taxon>
        <taxon>Mycoplasmoidales</taxon>
        <taxon>Metamycoplasmataceae</taxon>
        <taxon>Mycoplasmopsis</taxon>
    </lineage>
</organism>
<evidence type="ECO:0000256" key="1">
    <source>
        <dbReference type="ARBA" id="ARBA00012417"/>
    </source>
</evidence>
<dbReference type="InterPro" id="IPR004013">
    <property type="entry name" value="PHP_dom"/>
</dbReference>
<dbReference type="InterPro" id="IPR003141">
    <property type="entry name" value="Pol/His_phosphatase_N"/>
</dbReference>
<dbReference type="InterPro" id="IPR040982">
    <property type="entry name" value="DNA_pol3_finger"/>
</dbReference>
<keyword evidence="3 8" id="KW-0548">Nucleotidyltransferase</keyword>
<dbReference type="InterPro" id="IPR041931">
    <property type="entry name" value="DNA_pol3_alpha_thumb_dom"/>
</dbReference>
<dbReference type="RefSeq" id="WP_330500447.1">
    <property type="nucleotide sequence ID" value="NZ_JAZDWZ010000001.1"/>
</dbReference>
<reference evidence="8" key="1">
    <citation type="submission" date="2024-01" db="EMBL/GenBank/DDBJ databases">
        <title>Genome sequence of Mycoplasma ciconiae type strain DSM 25251.</title>
        <authorList>
            <person name="Spergser J."/>
        </authorList>
    </citation>
    <scope>NUCLEOTIDE SEQUENCE [LARGE SCALE GENOMIC DNA]</scope>
    <source>
        <strain evidence="8">DSM 25251</strain>
    </source>
</reference>
<evidence type="ECO:0000256" key="2">
    <source>
        <dbReference type="ARBA" id="ARBA00022679"/>
    </source>
</evidence>
<evidence type="ECO:0000259" key="7">
    <source>
        <dbReference type="SMART" id="SM00481"/>
    </source>
</evidence>
<evidence type="ECO:0000256" key="5">
    <source>
        <dbReference type="ARBA" id="ARBA00022932"/>
    </source>
</evidence>
<dbReference type="Gene3D" id="1.10.10.1600">
    <property type="entry name" value="Bacterial DNA polymerase III alpha subunit, thumb domain"/>
    <property type="match status" value="1"/>
</dbReference>
<dbReference type="SMART" id="SM00481">
    <property type="entry name" value="POLIIIAc"/>
    <property type="match status" value="1"/>
</dbReference>
<protein>
    <recommendedName>
        <fullName evidence="1">DNA-directed DNA polymerase</fullName>
        <ecNumber evidence="1">2.7.7.7</ecNumber>
    </recommendedName>
</protein>
<dbReference type="EMBL" id="JAZDWZ010000001">
    <property type="protein sequence ID" value="MEE3928032.1"/>
    <property type="molecule type" value="Genomic_DNA"/>
</dbReference>
<keyword evidence="4" id="KW-0235">DNA replication</keyword>
<dbReference type="NCBIfam" id="NF005516">
    <property type="entry name" value="PRK07135.1"/>
    <property type="match status" value="1"/>
</dbReference>
<dbReference type="Pfam" id="PF14579">
    <property type="entry name" value="HHH_6"/>
    <property type="match status" value="1"/>
</dbReference>
<keyword evidence="5" id="KW-0239">DNA-directed DNA polymerase</keyword>
<dbReference type="EC" id="2.7.7.7" evidence="1"/>